<dbReference type="EMBL" id="VTUX01000003">
    <property type="protein sequence ID" value="KAA1192806.1"/>
    <property type="molecule type" value="Genomic_DNA"/>
</dbReference>
<evidence type="ECO:0000256" key="2">
    <source>
        <dbReference type="ARBA" id="ARBA00023002"/>
    </source>
</evidence>
<feature type="domain" description="Ketoreductase" evidence="4">
    <location>
        <begin position="6"/>
        <end position="183"/>
    </location>
</feature>
<dbReference type="RefSeq" id="WP_149611089.1">
    <property type="nucleotide sequence ID" value="NZ_VTUX01000003.1"/>
</dbReference>
<dbReference type="PIRSF" id="PIRSF000126">
    <property type="entry name" value="11-beta-HSD1"/>
    <property type="match status" value="1"/>
</dbReference>
<dbReference type="Pfam" id="PF00106">
    <property type="entry name" value="adh_short"/>
    <property type="match status" value="1"/>
</dbReference>
<keyword evidence="6" id="KW-1185">Reference proteome</keyword>
<keyword evidence="2" id="KW-0560">Oxidoreductase</keyword>
<sequence length="253" mass="26768">MSENKTIALVTGASSGLGEEFCRQLAGRCDAIIAVARRSDRLAQLQEALGDETAVHAVQADLLTVEGVTRTMDALRQKGPVNLLVNNAGFSPFGDFADEPIGRQRDMLTLHCDASITLARAAVPYMLEQGKGAIINVSSLGSFLPGRKLAVYGGSKAFLNYFSLSLQQELEATGVGVQALCPGLVRTEIHEPMKAQGFDPDMFPEDMWMDAEDVVAASLAALDTGTVLVVPGEGNLALARMGLQSMLDALGGQ</sequence>
<dbReference type="SMART" id="SM00822">
    <property type="entry name" value="PKS_KR"/>
    <property type="match status" value="1"/>
</dbReference>
<accession>A0A5B0X0K6</accession>
<dbReference type="PRINTS" id="PR00081">
    <property type="entry name" value="GDHRDH"/>
</dbReference>
<organism evidence="5 6">
    <name type="scientific">Pseudohalioglobus sediminis</name>
    <dbReference type="NCBI Taxonomy" id="2606449"/>
    <lineage>
        <taxon>Bacteria</taxon>
        <taxon>Pseudomonadati</taxon>
        <taxon>Pseudomonadota</taxon>
        <taxon>Gammaproteobacteria</taxon>
        <taxon>Cellvibrionales</taxon>
        <taxon>Halieaceae</taxon>
        <taxon>Pseudohalioglobus</taxon>
    </lineage>
</organism>
<gene>
    <name evidence="5" type="ORF">F0M18_09130</name>
</gene>
<dbReference type="InterPro" id="IPR020904">
    <property type="entry name" value="Sc_DH/Rdtase_CS"/>
</dbReference>
<comment type="caution">
    <text evidence="5">The sequence shown here is derived from an EMBL/GenBank/DDBJ whole genome shotgun (WGS) entry which is preliminary data.</text>
</comment>
<dbReference type="PROSITE" id="PS00061">
    <property type="entry name" value="ADH_SHORT"/>
    <property type="match status" value="1"/>
</dbReference>
<reference evidence="5 6" key="1">
    <citation type="submission" date="2019-09" db="EMBL/GenBank/DDBJ databases">
        <authorList>
            <person name="Chen X.-Y."/>
        </authorList>
    </citation>
    <scope>NUCLEOTIDE SEQUENCE [LARGE SCALE GENOMIC DNA]</scope>
    <source>
        <strain evidence="5 6">NY5</strain>
    </source>
</reference>
<dbReference type="CDD" id="cd05233">
    <property type="entry name" value="SDR_c"/>
    <property type="match status" value="1"/>
</dbReference>
<name>A0A5B0X0K6_9GAMM</name>
<dbReference type="PANTHER" id="PTHR44196">
    <property type="entry name" value="DEHYDROGENASE/REDUCTASE SDR FAMILY MEMBER 7B"/>
    <property type="match status" value="1"/>
</dbReference>
<comment type="similarity">
    <text evidence="1 3">Belongs to the short-chain dehydrogenases/reductases (SDR) family.</text>
</comment>
<dbReference type="PRINTS" id="PR00080">
    <property type="entry name" value="SDRFAMILY"/>
</dbReference>
<protein>
    <submittedName>
        <fullName evidence="5">SDR family oxidoreductase</fullName>
    </submittedName>
</protein>
<evidence type="ECO:0000259" key="4">
    <source>
        <dbReference type="SMART" id="SM00822"/>
    </source>
</evidence>
<dbReference type="Gene3D" id="3.40.50.720">
    <property type="entry name" value="NAD(P)-binding Rossmann-like Domain"/>
    <property type="match status" value="1"/>
</dbReference>
<dbReference type="PANTHER" id="PTHR44196:SF2">
    <property type="entry name" value="SHORT-CHAIN DEHYDROGENASE-RELATED"/>
    <property type="match status" value="1"/>
</dbReference>
<evidence type="ECO:0000256" key="1">
    <source>
        <dbReference type="ARBA" id="ARBA00006484"/>
    </source>
</evidence>
<dbReference type="Proteomes" id="UP000323708">
    <property type="component" value="Unassembled WGS sequence"/>
</dbReference>
<dbReference type="AlphaFoldDB" id="A0A5B0X0K6"/>
<dbReference type="InterPro" id="IPR057326">
    <property type="entry name" value="KR_dom"/>
</dbReference>
<dbReference type="GO" id="GO:0016491">
    <property type="term" value="F:oxidoreductase activity"/>
    <property type="evidence" value="ECO:0007669"/>
    <property type="project" value="UniProtKB-KW"/>
</dbReference>
<evidence type="ECO:0000313" key="5">
    <source>
        <dbReference type="EMBL" id="KAA1192806.1"/>
    </source>
</evidence>
<evidence type="ECO:0000256" key="3">
    <source>
        <dbReference type="RuleBase" id="RU000363"/>
    </source>
</evidence>
<dbReference type="InterPro" id="IPR002347">
    <property type="entry name" value="SDR_fam"/>
</dbReference>
<dbReference type="SUPFAM" id="SSF51735">
    <property type="entry name" value="NAD(P)-binding Rossmann-fold domains"/>
    <property type="match status" value="1"/>
</dbReference>
<dbReference type="GO" id="GO:0016020">
    <property type="term" value="C:membrane"/>
    <property type="evidence" value="ECO:0007669"/>
    <property type="project" value="TreeGrafter"/>
</dbReference>
<dbReference type="InterPro" id="IPR036291">
    <property type="entry name" value="NAD(P)-bd_dom_sf"/>
</dbReference>
<proteinExistence type="inferred from homology"/>
<evidence type="ECO:0000313" key="6">
    <source>
        <dbReference type="Proteomes" id="UP000323708"/>
    </source>
</evidence>